<keyword evidence="6 8" id="KW-0472">Membrane</keyword>
<organism evidence="9 10">
    <name type="scientific">Solirubrobacter pauli</name>
    <dbReference type="NCBI Taxonomy" id="166793"/>
    <lineage>
        <taxon>Bacteria</taxon>
        <taxon>Bacillati</taxon>
        <taxon>Actinomycetota</taxon>
        <taxon>Thermoleophilia</taxon>
        <taxon>Solirubrobacterales</taxon>
        <taxon>Solirubrobacteraceae</taxon>
        <taxon>Solirubrobacter</taxon>
    </lineage>
</organism>
<evidence type="ECO:0000256" key="2">
    <source>
        <dbReference type="ARBA" id="ARBA00022448"/>
    </source>
</evidence>
<evidence type="ECO:0000256" key="4">
    <source>
        <dbReference type="ARBA" id="ARBA00022692"/>
    </source>
</evidence>
<evidence type="ECO:0000256" key="7">
    <source>
        <dbReference type="RuleBase" id="RU003942"/>
    </source>
</evidence>
<dbReference type="RefSeq" id="WP_121251278.1">
    <property type="nucleotide sequence ID" value="NZ_RBIL01000001.1"/>
</dbReference>
<dbReference type="OrthoDB" id="3175079at2"/>
<dbReference type="NCBIfam" id="NF008512">
    <property type="entry name" value="PRK11431.1"/>
    <property type="match status" value="1"/>
</dbReference>
<comment type="subcellular location">
    <subcellularLocation>
        <location evidence="1 7">Cell membrane</location>
        <topology evidence="1 7">Multi-pass membrane protein</topology>
    </subcellularLocation>
</comment>
<dbReference type="FunFam" id="1.10.3730.20:FF:000001">
    <property type="entry name" value="Quaternary ammonium compound resistance transporter SugE"/>
    <property type="match status" value="1"/>
</dbReference>
<feature type="transmembrane region" description="Helical" evidence="8">
    <location>
        <begin position="33"/>
        <end position="50"/>
    </location>
</feature>
<accession>A0A660LJM2</accession>
<dbReference type="Gene3D" id="1.10.3730.20">
    <property type="match status" value="1"/>
</dbReference>
<feature type="transmembrane region" description="Helical" evidence="8">
    <location>
        <begin position="84"/>
        <end position="102"/>
    </location>
</feature>
<evidence type="ECO:0000256" key="3">
    <source>
        <dbReference type="ARBA" id="ARBA00022475"/>
    </source>
</evidence>
<evidence type="ECO:0000256" key="8">
    <source>
        <dbReference type="SAM" id="Phobius"/>
    </source>
</evidence>
<dbReference type="AlphaFoldDB" id="A0A660LJM2"/>
<dbReference type="Proteomes" id="UP000278962">
    <property type="component" value="Unassembled WGS sequence"/>
</dbReference>
<dbReference type="InterPro" id="IPR000390">
    <property type="entry name" value="Small_drug/metabolite_transptr"/>
</dbReference>
<comment type="similarity">
    <text evidence="7">Belongs to the drug/metabolite transporter (DMT) superfamily. Small multidrug resistance (SMR) (TC 2.A.7.1) family.</text>
</comment>
<evidence type="ECO:0000313" key="10">
    <source>
        <dbReference type="Proteomes" id="UP000278962"/>
    </source>
</evidence>
<evidence type="ECO:0000313" key="9">
    <source>
        <dbReference type="EMBL" id="RKQ93291.1"/>
    </source>
</evidence>
<dbReference type="InterPro" id="IPR045324">
    <property type="entry name" value="Small_multidrug_res"/>
</dbReference>
<dbReference type="PANTHER" id="PTHR30561:SF0">
    <property type="entry name" value="GUANIDINIUM EXPORTER"/>
    <property type="match status" value="1"/>
</dbReference>
<keyword evidence="5 8" id="KW-1133">Transmembrane helix</keyword>
<evidence type="ECO:0000256" key="5">
    <source>
        <dbReference type="ARBA" id="ARBA00022989"/>
    </source>
</evidence>
<keyword evidence="4 7" id="KW-0812">Transmembrane</keyword>
<keyword evidence="2" id="KW-0813">Transport</keyword>
<evidence type="ECO:0000256" key="1">
    <source>
        <dbReference type="ARBA" id="ARBA00004651"/>
    </source>
</evidence>
<gene>
    <name evidence="9" type="ORF">C8N24_3152</name>
</gene>
<dbReference type="GO" id="GO:0005886">
    <property type="term" value="C:plasma membrane"/>
    <property type="evidence" value="ECO:0007669"/>
    <property type="project" value="UniProtKB-SubCell"/>
</dbReference>
<feature type="transmembrane region" description="Helical" evidence="8">
    <location>
        <begin position="59"/>
        <end position="78"/>
    </location>
</feature>
<comment type="caution">
    <text evidence="9">The sequence shown here is derived from an EMBL/GenBank/DDBJ whole genome shotgun (WGS) entry which is preliminary data.</text>
</comment>
<dbReference type="InterPro" id="IPR037185">
    <property type="entry name" value="EmrE-like"/>
</dbReference>
<protein>
    <submittedName>
        <fullName evidence="9">Quaternary ammonium compound-resistance protein SugE</fullName>
    </submittedName>
</protein>
<evidence type="ECO:0000256" key="6">
    <source>
        <dbReference type="ARBA" id="ARBA00023136"/>
    </source>
</evidence>
<keyword evidence="3" id="KW-1003">Cell membrane</keyword>
<keyword evidence="10" id="KW-1185">Reference proteome</keyword>
<name>A0A660LJM2_9ACTN</name>
<dbReference type="GO" id="GO:0022857">
    <property type="term" value="F:transmembrane transporter activity"/>
    <property type="evidence" value="ECO:0007669"/>
    <property type="project" value="InterPro"/>
</dbReference>
<proteinExistence type="inferred from homology"/>
<sequence length="105" mass="10776">MSWVVLLVAGLFETVWALALKESHGFTRLGPSVLFVVAMIVSMALLAYALRDLPVGTGYAVWTGTGAVGAAIAGIVLLGDSAALTRLLPIGLIAVGIVWLALAEG</sequence>
<dbReference type="SUPFAM" id="SSF103481">
    <property type="entry name" value="Multidrug resistance efflux transporter EmrE"/>
    <property type="match status" value="1"/>
</dbReference>
<dbReference type="EMBL" id="RBIL01000001">
    <property type="protein sequence ID" value="RKQ93291.1"/>
    <property type="molecule type" value="Genomic_DNA"/>
</dbReference>
<dbReference type="Pfam" id="PF00893">
    <property type="entry name" value="Multi_Drug_Res"/>
    <property type="match status" value="1"/>
</dbReference>
<dbReference type="PANTHER" id="PTHR30561">
    <property type="entry name" value="SMR FAMILY PROTON-DEPENDENT DRUG EFFLUX TRANSPORTER SUGE"/>
    <property type="match status" value="1"/>
</dbReference>
<reference evidence="9 10" key="1">
    <citation type="submission" date="2018-10" db="EMBL/GenBank/DDBJ databases">
        <title>Genomic Encyclopedia of Archaeal and Bacterial Type Strains, Phase II (KMG-II): from individual species to whole genera.</title>
        <authorList>
            <person name="Goeker M."/>
        </authorList>
    </citation>
    <scope>NUCLEOTIDE SEQUENCE [LARGE SCALE GENOMIC DNA]</scope>
    <source>
        <strain evidence="9 10">DSM 14954</strain>
    </source>
</reference>